<dbReference type="OrthoDB" id="9806009at2"/>
<evidence type="ECO:0000256" key="3">
    <source>
        <dbReference type="ARBA" id="ARBA00022723"/>
    </source>
</evidence>
<organism evidence="9 10">
    <name type="scientific">Segatella copri</name>
    <dbReference type="NCBI Taxonomy" id="165179"/>
    <lineage>
        <taxon>Bacteria</taxon>
        <taxon>Pseudomonadati</taxon>
        <taxon>Bacteroidota</taxon>
        <taxon>Bacteroidia</taxon>
        <taxon>Bacteroidales</taxon>
        <taxon>Prevotellaceae</taxon>
        <taxon>Segatella</taxon>
    </lineage>
</organism>
<feature type="domain" description="Glycosyl hydrolase family 13 catalytic" evidence="8">
    <location>
        <begin position="37"/>
        <end position="343"/>
    </location>
</feature>
<dbReference type="EMBL" id="VZAD01000069">
    <property type="protein sequence ID" value="MQP12097.1"/>
    <property type="molecule type" value="Genomic_DNA"/>
</dbReference>
<evidence type="ECO:0000256" key="5">
    <source>
        <dbReference type="RuleBase" id="RU003615"/>
    </source>
</evidence>
<dbReference type="GO" id="GO:0046872">
    <property type="term" value="F:metal ion binding"/>
    <property type="evidence" value="ECO:0007669"/>
    <property type="project" value="UniProtKB-KW"/>
</dbReference>
<proteinExistence type="inferred from homology"/>
<comment type="similarity">
    <text evidence="2 5">Belongs to the glycosyl hydrolase 13 family.</text>
</comment>
<dbReference type="InterPro" id="IPR013780">
    <property type="entry name" value="Glyco_hydro_b"/>
</dbReference>
<accession>A0A6A7WC76</accession>
<evidence type="ECO:0000256" key="2">
    <source>
        <dbReference type="ARBA" id="ARBA00008061"/>
    </source>
</evidence>
<dbReference type="GO" id="GO:0005975">
    <property type="term" value="P:carbohydrate metabolic process"/>
    <property type="evidence" value="ECO:0007669"/>
    <property type="project" value="InterPro"/>
</dbReference>
<dbReference type="InterPro" id="IPR006046">
    <property type="entry name" value="Alpha_amylase"/>
</dbReference>
<dbReference type="SUPFAM" id="SSF51445">
    <property type="entry name" value="(Trans)glycosidases"/>
    <property type="match status" value="1"/>
</dbReference>
<dbReference type="Pfam" id="PF00128">
    <property type="entry name" value="Alpha-amylase"/>
    <property type="match status" value="1"/>
</dbReference>
<keyword evidence="3" id="KW-0479">Metal-binding</keyword>
<comment type="caution">
    <text evidence="9">The sequence shown here is derived from an EMBL/GenBank/DDBJ whole genome shotgun (WGS) entry which is preliminary data.</text>
</comment>
<dbReference type="InterPro" id="IPR013783">
    <property type="entry name" value="Ig-like_fold"/>
</dbReference>
<sequence>MKKTINYGLLMLVMLFSMASNIFADNKYGLKDNIQDGVILHCFDWTLADIQEEIPNIAKAGFTAVQTSPVHERAGKGSVWYDVYRPYDFKIGNGLGSEADLKALCAKAHEYGVKVIVDVVANHTDYGNVAERLLDESLYHERFGVGNWHDRHQVTFGMIGMWDLDTNNPTVQAIIKQYIQDLKACGVDGIRWDAIKHIGLPSEGDSFMQNVVDQEMYNYGEILDSTGGDDNVLFPEYQTYMSITDNGYGNGFANSFAGGSINESVGNFNQRKAKTEKLVYWGESHDTYANDGGESKNKSQNVIDRAYAVVAGNNGATALYFSRPAQKAKNDIRFGDKGSVHFKDAEVAQVNHMHNVCAGEPNYYVKGNGVCAQVRKSGAIIVLGSGSDRDVTVANGAGDGKWLKSGTYKDMVGGGAFTVNASTISGHVGESGIAVIYNAGPVVLTPEVVFNPADGTAFSDESLTVTATPLNAVSAWIQVNDGAKQTFTAAKQFTVGADVAYGKNVTITWGATDKEGKTETGSVTYKKVKAYVPELGKADEISCFLETSNAAAAVYVWNDKVSPVIQHAGAWNDAINKKLPLVGKSVSGKNVFKWTYDGTETSAPTQIIFLDGNGNKITADVEFVNHGYYVDGTYSNTVTKVHEDEIVDPEYVYFDNASNWENVYCYFYNGKTSSSVWPGVKMTYDASASHNGKTGWYKATIPTAYLNAKFFINDGTPGTAINGANASAEKVVNKGAVVAPTPNPEPEPEPTPEPEPEPTPTPEPEPTPTPEPEPTPTPTPTPDPQNLDAQYQTNPNGAGVKKTITVDGDISDWDESMIIAQGAANDDPRVYMDASMHEIPVDLYALYGCYDDNNLYLMWEMTNVQDVVAPEADYPLSNNGVLFPNYNMPFFIGINTNNASTRIGNSCKTTAGGTLWDSGITCESPVNKVVVFSTNNTNGPFIYGGSSAGLNALEEVAYKETGVVVKYGMGILSKTIKGIKECYGESQNRLVGDMTKGTSTYVDFNTLGHESSKYDFHYEISIPLAKLGVTAADVASKGLGVMLVATFGTSGMDSLPYDTSMSDNADQPYSKDPSTTYEKEDADNITVPFAYIGKSL</sequence>
<dbReference type="PANTHER" id="PTHR10357">
    <property type="entry name" value="ALPHA-AMYLASE FAMILY MEMBER"/>
    <property type="match status" value="1"/>
</dbReference>
<dbReference type="GO" id="GO:0004556">
    <property type="term" value="F:alpha-amylase activity"/>
    <property type="evidence" value="ECO:0007669"/>
    <property type="project" value="InterPro"/>
</dbReference>
<evidence type="ECO:0000256" key="4">
    <source>
        <dbReference type="ARBA" id="ARBA00022729"/>
    </source>
</evidence>
<dbReference type="Gene3D" id="3.20.20.80">
    <property type="entry name" value="Glycosidases"/>
    <property type="match status" value="1"/>
</dbReference>
<feature type="compositionally biased region" description="Acidic residues" evidence="6">
    <location>
        <begin position="746"/>
        <end position="756"/>
    </location>
</feature>
<dbReference type="PRINTS" id="PR00110">
    <property type="entry name" value="ALPHAAMYLASE"/>
</dbReference>
<evidence type="ECO:0000313" key="10">
    <source>
        <dbReference type="Proteomes" id="UP000384372"/>
    </source>
</evidence>
<keyword evidence="4 7" id="KW-0732">Signal</keyword>
<dbReference type="InterPro" id="IPR006047">
    <property type="entry name" value="GH13_cat_dom"/>
</dbReference>
<evidence type="ECO:0000313" key="9">
    <source>
        <dbReference type="EMBL" id="MQP12097.1"/>
    </source>
</evidence>
<gene>
    <name evidence="9" type="ORF">F7D20_09060</name>
</gene>
<reference evidence="9 10" key="1">
    <citation type="submission" date="2019-09" db="EMBL/GenBank/DDBJ databases">
        <title>Distinct polysaccharide growth profiles of human intestinal Prevotella copri isolates.</title>
        <authorList>
            <person name="Fehlner-Peach H."/>
            <person name="Magnabosco C."/>
            <person name="Raghavan V."/>
            <person name="Scher J.U."/>
            <person name="Tett A."/>
            <person name="Cox L.M."/>
            <person name="Gottsegen C."/>
            <person name="Watters A."/>
            <person name="Wiltshire- Gordon J.D."/>
            <person name="Segata N."/>
            <person name="Bonneau R."/>
            <person name="Littman D.R."/>
        </authorList>
    </citation>
    <scope>NUCLEOTIDE SEQUENCE [LARGE SCALE GENOMIC DNA]</scope>
    <source>
        <strain evidence="10">iAQ1173</strain>
    </source>
</reference>
<feature type="compositionally biased region" description="Pro residues" evidence="6">
    <location>
        <begin position="757"/>
        <end position="783"/>
    </location>
</feature>
<feature type="signal peptide" evidence="7">
    <location>
        <begin position="1"/>
        <end position="24"/>
    </location>
</feature>
<feature type="region of interest" description="Disordered" evidence="6">
    <location>
        <begin position="737"/>
        <end position="803"/>
    </location>
</feature>
<dbReference type="Proteomes" id="UP000384372">
    <property type="component" value="Unassembled WGS sequence"/>
</dbReference>
<dbReference type="SMART" id="SM00642">
    <property type="entry name" value="Aamy"/>
    <property type="match status" value="1"/>
</dbReference>
<comment type="cofactor">
    <cofactor evidence="1">
        <name>Ca(2+)</name>
        <dbReference type="ChEBI" id="CHEBI:29108"/>
    </cofactor>
</comment>
<evidence type="ECO:0000256" key="7">
    <source>
        <dbReference type="SAM" id="SignalP"/>
    </source>
</evidence>
<dbReference type="RefSeq" id="WP_158463761.1">
    <property type="nucleotide sequence ID" value="NZ_VZAD01000069.1"/>
</dbReference>
<dbReference type="InterPro" id="IPR017853">
    <property type="entry name" value="GH"/>
</dbReference>
<feature type="compositionally biased region" description="Polar residues" evidence="6">
    <location>
        <begin position="787"/>
        <end position="796"/>
    </location>
</feature>
<name>A0A6A7WC76_9BACT</name>
<dbReference type="InterPro" id="IPR031965">
    <property type="entry name" value="CBM26"/>
</dbReference>
<evidence type="ECO:0000259" key="8">
    <source>
        <dbReference type="SMART" id="SM00642"/>
    </source>
</evidence>
<dbReference type="AlphaFoldDB" id="A0A6A7WC76"/>
<feature type="region of interest" description="Disordered" evidence="6">
    <location>
        <begin position="1058"/>
        <end position="1077"/>
    </location>
</feature>
<dbReference type="Gene3D" id="2.60.40.10">
    <property type="entry name" value="Immunoglobulins"/>
    <property type="match status" value="1"/>
</dbReference>
<keyword evidence="10" id="KW-1185">Reference proteome</keyword>
<evidence type="ECO:0000256" key="6">
    <source>
        <dbReference type="SAM" id="MobiDB-lite"/>
    </source>
</evidence>
<protein>
    <submittedName>
        <fullName evidence="9">Starch-binding protein</fullName>
    </submittedName>
</protein>
<evidence type="ECO:0000256" key="1">
    <source>
        <dbReference type="ARBA" id="ARBA00001913"/>
    </source>
</evidence>
<dbReference type="Gene3D" id="2.60.40.1180">
    <property type="entry name" value="Golgi alpha-mannosidase II"/>
    <property type="match status" value="1"/>
</dbReference>
<dbReference type="Pfam" id="PF16738">
    <property type="entry name" value="CBM26"/>
    <property type="match status" value="1"/>
</dbReference>
<feature type="compositionally biased region" description="Polar residues" evidence="6">
    <location>
        <begin position="1058"/>
        <end position="1076"/>
    </location>
</feature>
<feature type="chain" id="PRO_5025380999" evidence="7">
    <location>
        <begin position="25"/>
        <end position="1096"/>
    </location>
</feature>
<dbReference type="PANTHER" id="PTHR10357:SF215">
    <property type="entry name" value="ALPHA-AMYLASE 1"/>
    <property type="match status" value="1"/>
</dbReference>